<dbReference type="InterPro" id="IPR011010">
    <property type="entry name" value="DNA_brk_join_enz"/>
</dbReference>
<dbReference type="GO" id="GO:0003677">
    <property type="term" value="F:DNA binding"/>
    <property type="evidence" value="ECO:0007669"/>
    <property type="project" value="InterPro"/>
</dbReference>
<evidence type="ECO:0000256" key="1">
    <source>
        <dbReference type="ARBA" id="ARBA00023172"/>
    </source>
</evidence>
<gene>
    <name evidence="3" type="ORF">EKG37_23020</name>
</gene>
<dbReference type="SUPFAM" id="SSF56349">
    <property type="entry name" value="DNA breaking-rejoining enzymes"/>
    <property type="match status" value="1"/>
</dbReference>
<feature type="domain" description="Tyr recombinase" evidence="2">
    <location>
        <begin position="1"/>
        <end position="102"/>
    </location>
</feature>
<dbReference type="EMBL" id="RXNT01000038">
    <property type="protein sequence ID" value="RTR25386.1"/>
    <property type="molecule type" value="Genomic_DNA"/>
</dbReference>
<organism evidence="3 4">
    <name type="scientific">Bacillus yapensis</name>
    <dbReference type="NCBI Taxonomy" id="2492960"/>
    <lineage>
        <taxon>Bacteria</taxon>
        <taxon>Bacillati</taxon>
        <taxon>Bacillota</taxon>
        <taxon>Bacilli</taxon>
        <taxon>Bacillales</taxon>
        <taxon>Bacillaceae</taxon>
        <taxon>Bacillus</taxon>
    </lineage>
</organism>
<proteinExistence type="predicted"/>
<dbReference type="PROSITE" id="PS51898">
    <property type="entry name" value="TYR_RECOMBINASE"/>
    <property type="match status" value="1"/>
</dbReference>
<dbReference type="AlphaFoldDB" id="A0A3S0I1N2"/>
<evidence type="ECO:0000313" key="4">
    <source>
        <dbReference type="Proteomes" id="UP000271374"/>
    </source>
</evidence>
<evidence type="ECO:0000313" key="3">
    <source>
        <dbReference type="EMBL" id="RTR25386.1"/>
    </source>
</evidence>
<dbReference type="RefSeq" id="WP_126411076.1">
    <property type="nucleotide sequence ID" value="NZ_RXNT01000038.1"/>
</dbReference>
<evidence type="ECO:0000259" key="2">
    <source>
        <dbReference type="PROSITE" id="PS51898"/>
    </source>
</evidence>
<name>A0A3S0I1N2_9BACI</name>
<dbReference type="GO" id="GO:0006310">
    <property type="term" value="P:DNA recombination"/>
    <property type="evidence" value="ECO:0007669"/>
    <property type="project" value="UniProtKB-KW"/>
</dbReference>
<dbReference type="InterPro" id="IPR002104">
    <property type="entry name" value="Integrase_catalytic"/>
</dbReference>
<dbReference type="GO" id="GO:0015074">
    <property type="term" value="P:DNA integration"/>
    <property type="evidence" value="ECO:0007669"/>
    <property type="project" value="InterPro"/>
</dbReference>
<keyword evidence="1" id="KW-0233">DNA recombination</keyword>
<reference evidence="3 4" key="1">
    <citation type="submission" date="2018-12" db="EMBL/GenBank/DDBJ databases">
        <title>Bacillus yapensis draft genome sequence.</title>
        <authorList>
            <person name="Yu L."/>
            <person name="Xu X."/>
            <person name="Tang X."/>
        </authorList>
    </citation>
    <scope>NUCLEOTIDE SEQUENCE [LARGE SCALE GENOMIC DNA]</scope>
    <source>
        <strain evidence="3 4">XXST-01</strain>
    </source>
</reference>
<keyword evidence="4" id="KW-1185">Reference proteome</keyword>
<dbReference type="OrthoDB" id="184666at2"/>
<dbReference type="Proteomes" id="UP000271374">
    <property type="component" value="Unassembled WGS sequence"/>
</dbReference>
<dbReference type="InterPro" id="IPR013762">
    <property type="entry name" value="Integrase-like_cat_sf"/>
</dbReference>
<dbReference type="Pfam" id="PF00589">
    <property type="entry name" value="Phage_integrase"/>
    <property type="match status" value="1"/>
</dbReference>
<accession>A0A3S0I1N2</accession>
<dbReference type="Gene3D" id="1.10.443.10">
    <property type="entry name" value="Intergrase catalytic core"/>
    <property type="match status" value="1"/>
</dbReference>
<sequence length="102" mass="11658">MTGCRISEALSIEISRDLHLLSSELVIRSGKGDKQRTVLLNQKVIQALKDYLELRKKHKYTDSPYLFLSNKGPKLSRMTANNMFRKYSHLAGLEQVLSPQLP</sequence>
<comment type="caution">
    <text evidence="3">The sequence shown here is derived from an EMBL/GenBank/DDBJ whole genome shotgun (WGS) entry which is preliminary data.</text>
</comment>
<protein>
    <recommendedName>
        <fullName evidence="2">Tyr recombinase domain-containing protein</fullName>
    </recommendedName>
</protein>